<proteinExistence type="predicted"/>
<organism evidence="1">
    <name type="scientific">Tetraselmis sp. GSL018</name>
    <dbReference type="NCBI Taxonomy" id="582737"/>
    <lineage>
        <taxon>Eukaryota</taxon>
        <taxon>Viridiplantae</taxon>
        <taxon>Chlorophyta</taxon>
        <taxon>core chlorophytes</taxon>
        <taxon>Chlorodendrophyceae</taxon>
        <taxon>Chlorodendrales</taxon>
        <taxon>Chlorodendraceae</taxon>
        <taxon>Tetraselmis</taxon>
    </lineage>
</organism>
<evidence type="ECO:0000313" key="1">
    <source>
        <dbReference type="EMBL" id="JAC82164.1"/>
    </source>
</evidence>
<reference evidence="1" key="1">
    <citation type="submission" date="2014-05" db="EMBL/GenBank/DDBJ databases">
        <title>The transcriptome of the halophilic microalga Tetraselmis sp. GSL018 isolated from the Great Salt Lake, Utah.</title>
        <authorList>
            <person name="Jinkerson R.E."/>
            <person name="D'Adamo S."/>
            <person name="Posewitz M.C."/>
        </authorList>
    </citation>
    <scope>NUCLEOTIDE SEQUENCE</scope>
    <source>
        <strain evidence="1">GSL018</strain>
    </source>
</reference>
<gene>
    <name evidence="1" type="ORF">TSPGSL018_6325</name>
</gene>
<protein>
    <submittedName>
        <fullName evidence="1">Uncharacterized protein</fullName>
    </submittedName>
</protein>
<feature type="non-terminal residue" evidence="1">
    <location>
        <position position="1"/>
    </location>
</feature>
<dbReference type="AlphaFoldDB" id="A0A061SGL4"/>
<dbReference type="EMBL" id="GBEZ01002933">
    <property type="protein sequence ID" value="JAC82164.1"/>
    <property type="molecule type" value="Transcribed_RNA"/>
</dbReference>
<name>A0A061SGL4_9CHLO</name>
<accession>A0A061SGL4</accession>
<sequence length="81" mass="9030">IPVCRPVDRLQLELGAGSCRLGPAALDLQARVNMRIDLLAGILPGRELVMADGAHQRGVGRSLGRRARRPRILRRGRVIWW</sequence>